<evidence type="ECO:0000256" key="2">
    <source>
        <dbReference type="ARBA" id="ARBA00008335"/>
    </source>
</evidence>
<feature type="domain" description="Major facilitator superfamily (MFS) profile" evidence="8">
    <location>
        <begin position="2"/>
        <end position="374"/>
    </location>
</feature>
<evidence type="ECO:0000256" key="6">
    <source>
        <dbReference type="ARBA" id="ARBA00023136"/>
    </source>
</evidence>
<protein>
    <submittedName>
        <fullName evidence="9">MFS transporter</fullName>
    </submittedName>
</protein>
<evidence type="ECO:0000313" key="9">
    <source>
        <dbReference type="EMBL" id="HGE74737.1"/>
    </source>
</evidence>
<dbReference type="GO" id="GO:0012505">
    <property type="term" value="C:endomembrane system"/>
    <property type="evidence" value="ECO:0007669"/>
    <property type="project" value="UniProtKB-SubCell"/>
</dbReference>
<comment type="caution">
    <text evidence="9">The sequence shown here is derived from an EMBL/GenBank/DDBJ whole genome shotgun (WGS) entry which is preliminary data.</text>
</comment>
<keyword evidence="3" id="KW-0813">Transport</keyword>
<feature type="transmembrane region" description="Helical" evidence="7">
    <location>
        <begin position="194"/>
        <end position="212"/>
    </location>
</feature>
<evidence type="ECO:0000256" key="3">
    <source>
        <dbReference type="ARBA" id="ARBA00022448"/>
    </source>
</evidence>
<proteinExistence type="inferred from homology"/>
<keyword evidence="5 7" id="KW-1133">Transmembrane helix</keyword>
<feature type="transmembrane region" description="Helical" evidence="7">
    <location>
        <begin position="40"/>
        <end position="61"/>
    </location>
</feature>
<sequence length="375" mass="40996">MIKLYSYFAFFSFGFFVMILPSALPVAMKEFKMDYFQSGYLMIMGTAGYIAGSLICALFAHIMGLKRIAIIGAFLSSIGLIYFAISRSYIDINIANFSTNIGMGFIEIGIGSLIGASSQENMSGTLNRVNALFALGSVVSPFVISAFIGLGWNWQLVYLMASAISTIALIFAIKMEKIESEKSVKGHAAKRSNGFAPVFFLIYALVAIYVGYEATYSSWVTTFMTNFRDITVAIAAASSSAFWIGMFVGRLFASYIKVKAESWLIFIVSGSLISVLFSISFSNLYSIILFVFLSGLFFASTYPTVQSMLIERTEGNIGNLMGIFVFFVGIGAALSQWIVSSLSDIFGILIGFSIIPLMILSELILSVSLAKRRAM</sequence>
<dbReference type="InterPro" id="IPR036259">
    <property type="entry name" value="MFS_trans_sf"/>
</dbReference>
<keyword evidence="6 7" id="KW-0472">Membrane</keyword>
<dbReference type="PANTHER" id="PTHR23514:SF3">
    <property type="entry name" value="BYPASS OF STOP CODON PROTEIN 6"/>
    <property type="match status" value="1"/>
</dbReference>
<dbReference type="InterPro" id="IPR020846">
    <property type="entry name" value="MFS_dom"/>
</dbReference>
<comment type="subcellular location">
    <subcellularLocation>
        <location evidence="1">Endomembrane system</location>
        <topology evidence="1">Multi-pass membrane protein</topology>
    </subcellularLocation>
</comment>
<dbReference type="Pfam" id="PF07690">
    <property type="entry name" value="MFS_1"/>
    <property type="match status" value="1"/>
</dbReference>
<evidence type="ECO:0000256" key="7">
    <source>
        <dbReference type="SAM" id="Phobius"/>
    </source>
</evidence>
<evidence type="ECO:0000259" key="8">
    <source>
        <dbReference type="PROSITE" id="PS50850"/>
    </source>
</evidence>
<feature type="transmembrane region" description="Helical" evidence="7">
    <location>
        <begin position="345"/>
        <end position="370"/>
    </location>
</feature>
<dbReference type="EMBL" id="DTPE01000056">
    <property type="protein sequence ID" value="HGE74737.1"/>
    <property type="molecule type" value="Genomic_DNA"/>
</dbReference>
<organism evidence="9">
    <name type="scientific">Mesoaciditoga lauensis</name>
    <dbReference type="NCBI Taxonomy" id="1495039"/>
    <lineage>
        <taxon>Bacteria</taxon>
        <taxon>Thermotogati</taxon>
        <taxon>Thermotogota</taxon>
        <taxon>Thermotogae</taxon>
        <taxon>Mesoaciditogales</taxon>
        <taxon>Mesoaciditogaceae</taxon>
        <taxon>Mesoaciditoga</taxon>
    </lineage>
</organism>
<name>A0A7V3RDT3_9BACT</name>
<comment type="similarity">
    <text evidence="2">Belongs to the major facilitator superfamily.</text>
</comment>
<dbReference type="SUPFAM" id="SSF103473">
    <property type="entry name" value="MFS general substrate transporter"/>
    <property type="match status" value="1"/>
</dbReference>
<dbReference type="InterPro" id="IPR011701">
    <property type="entry name" value="MFS"/>
</dbReference>
<dbReference type="GO" id="GO:0016020">
    <property type="term" value="C:membrane"/>
    <property type="evidence" value="ECO:0007669"/>
    <property type="project" value="TreeGrafter"/>
</dbReference>
<dbReference type="Gene3D" id="1.20.1250.20">
    <property type="entry name" value="MFS general substrate transporter like domains"/>
    <property type="match status" value="2"/>
</dbReference>
<feature type="transmembrane region" description="Helical" evidence="7">
    <location>
        <begin position="232"/>
        <end position="251"/>
    </location>
</feature>
<dbReference type="InterPro" id="IPR051788">
    <property type="entry name" value="MFS_Transporter"/>
</dbReference>
<dbReference type="GO" id="GO:0022857">
    <property type="term" value="F:transmembrane transporter activity"/>
    <property type="evidence" value="ECO:0007669"/>
    <property type="project" value="InterPro"/>
</dbReference>
<dbReference type="AlphaFoldDB" id="A0A7V3RDT3"/>
<feature type="transmembrane region" description="Helical" evidence="7">
    <location>
        <begin position="317"/>
        <end position="339"/>
    </location>
</feature>
<dbReference type="PANTHER" id="PTHR23514">
    <property type="entry name" value="BYPASS OF STOP CODON PROTEIN 6"/>
    <property type="match status" value="1"/>
</dbReference>
<dbReference type="PROSITE" id="PS50850">
    <property type="entry name" value="MFS"/>
    <property type="match status" value="1"/>
</dbReference>
<feature type="transmembrane region" description="Helical" evidence="7">
    <location>
        <begin position="287"/>
        <end position="305"/>
    </location>
</feature>
<gene>
    <name evidence="9" type="ORF">ENX73_01245</name>
</gene>
<accession>A0A7V3RDT3</accession>
<evidence type="ECO:0000256" key="1">
    <source>
        <dbReference type="ARBA" id="ARBA00004127"/>
    </source>
</evidence>
<feature type="transmembrane region" description="Helical" evidence="7">
    <location>
        <begin position="68"/>
        <end position="85"/>
    </location>
</feature>
<reference evidence="9" key="1">
    <citation type="journal article" date="2020" name="mSystems">
        <title>Genome- and Community-Level Interaction Insights into Carbon Utilization and Element Cycling Functions of Hydrothermarchaeota in Hydrothermal Sediment.</title>
        <authorList>
            <person name="Zhou Z."/>
            <person name="Liu Y."/>
            <person name="Xu W."/>
            <person name="Pan J."/>
            <person name="Luo Z.H."/>
            <person name="Li M."/>
        </authorList>
    </citation>
    <scope>NUCLEOTIDE SEQUENCE [LARGE SCALE GENOMIC DNA]</scope>
    <source>
        <strain evidence="9">SpSt-966</strain>
    </source>
</reference>
<feature type="transmembrane region" description="Helical" evidence="7">
    <location>
        <begin position="7"/>
        <end position="28"/>
    </location>
</feature>
<evidence type="ECO:0000256" key="4">
    <source>
        <dbReference type="ARBA" id="ARBA00022692"/>
    </source>
</evidence>
<feature type="transmembrane region" description="Helical" evidence="7">
    <location>
        <begin position="156"/>
        <end position="173"/>
    </location>
</feature>
<feature type="transmembrane region" description="Helical" evidence="7">
    <location>
        <begin position="129"/>
        <end position="150"/>
    </location>
</feature>
<keyword evidence="4 7" id="KW-0812">Transmembrane</keyword>
<feature type="transmembrane region" description="Helical" evidence="7">
    <location>
        <begin position="97"/>
        <end position="117"/>
    </location>
</feature>
<feature type="transmembrane region" description="Helical" evidence="7">
    <location>
        <begin position="263"/>
        <end position="281"/>
    </location>
</feature>
<evidence type="ECO:0000256" key="5">
    <source>
        <dbReference type="ARBA" id="ARBA00022989"/>
    </source>
</evidence>